<name>A0A4S2AZR4_9BACE</name>
<dbReference type="AlphaFoldDB" id="A0A4S2AZR4"/>
<evidence type="ECO:0000256" key="1">
    <source>
        <dbReference type="ARBA" id="ARBA00022612"/>
    </source>
</evidence>
<evidence type="ECO:0000256" key="2">
    <source>
        <dbReference type="ARBA" id="ARBA00022670"/>
    </source>
</evidence>
<reference evidence="6 7" key="1">
    <citation type="submission" date="2019-04" db="EMBL/GenBank/DDBJ databases">
        <title>Microbes associate with the intestines of laboratory mice.</title>
        <authorList>
            <person name="Navarre W."/>
            <person name="Wong E."/>
            <person name="Huang K."/>
            <person name="Tropini C."/>
            <person name="Ng K."/>
            <person name="Yu B."/>
        </authorList>
    </citation>
    <scope>NUCLEOTIDE SEQUENCE [LARGE SCALE GENOMIC DNA]</scope>
    <source>
        <strain evidence="6 7">NM70_E10</strain>
    </source>
</reference>
<accession>A0A4S2AZR4</accession>
<evidence type="ECO:0000256" key="3">
    <source>
        <dbReference type="ARBA" id="ARBA00022801"/>
    </source>
</evidence>
<dbReference type="InterPro" id="IPR054613">
    <property type="entry name" value="Peptidase_S78_dom"/>
</dbReference>
<keyword evidence="3" id="KW-0378">Hydrolase</keyword>
<feature type="domain" description="Prohead serine protease" evidence="5">
    <location>
        <begin position="23"/>
        <end position="198"/>
    </location>
</feature>
<dbReference type="GO" id="GO:0006508">
    <property type="term" value="P:proteolysis"/>
    <property type="evidence" value="ECO:0007669"/>
    <property type="project" value="UniProtKB-KW"/>
</dbReference>
<organism evidence="6 7">
    <name type="scientific">Bacteroides acidifaciens</name>
    <dbReference type="NCBI Taxonomy" id="85831"/>
    <lineage>
        <taxon>Bacteria</taxon>
        <taxon>Pseudomonadati</taxon>
        <taxon>Bacteroidota</taxon>
        <taxon>Bacteroidia</taxon>
        <taxon>Bacteroidales</taxon>
        <taxon>Bacteroidaceae</taxon>
        <taxon>Bacteroides</taxon>
    </lineage>
</organism>
<proteinExistence type="predicted"/>
<evidence type="ECO:0000259" key="5">
    <source>
        <dbReference type="Pfam" id="PF04586"/>
    </source>
</evidence>
<dbReference type="Pfam" id="PF04586">
    <property type="entry name" value="Peptidase_S78"/>
    <property type="match status" value="1"/>
</dbReference>
<feature type="region of interest" description="Disordered" evidence="4">
    <location>
        <begin position="199"/>
        <end position="231"/>
    </location>
</feature>
<dbReference type="Proteomes" id="UP000305751">
    <property type="component" value="Unassembled WGS sequence"/>
</dbReference>
<gene>
    <name evidence="6" type="ORF">E5356_05210</name>
</gene>
<dbReference type="EMBL" id="SRZA01000008">
    <property type="protein sequence ID" value="TGY07127.1"/>
    <property type="molecule type" value="Genomic_DNA"/>
</dbReference>
<keyword evidence="1" id="KW-1188">Viral release from host cell</keyword>
<feature type="compositionally biased region" description="Basic and acidic residues" evidence="4">
    <location>
        <begin position="199"/>
        <end position="225"/>
    </location>
</feature>
<comment type="caution">
    <text evidence="6">The sequence shown here is derived from an EMBL/GenBank/DDBJ whole genome shotgun (WGS) entry which is preliminary data.</text>
</comment>
<protein>
    <submittedName>
        <fullName evidence="6">HK97 family phage prohead protease</fullName>
    </submittedName>
</protein>
<evidence type="ECO:0000313" key="7">
    <source>
        <dbReference type="Proteomes" id="UP000305751"/>
    </source>
</evidence>
<evidence type="ECO:0000256" key="4">
    <source>
        <dbReference type="SAM" id="MobiDB-lite"/>
    </source>
</evidence>
<keyword evidence="2 6" id="KW-0645">Protease</keyword>
<dbReference type="GO" id="GO:0008233">
    <property type="term" value="F:peptidase activity"/>
    <property type="evidence" value="ECO:0007669"/>
    <property type="project" value="UniProtKB-KW"/>
</dbReference>
<sequence>MKKETNNTAREIVARMLHTPAELHVREAGEGEAQSRTITGYAILFNTLSAPLWADDEEEAREVIAPEAITKELLDGCDIKMTMFHDRQLILARSNNGAGTLTYTVDERGVAFSFDAPNTADGDKALELVRRGDISGCSFAFRTHYYDRAYVERSVERKDGKTLITYTVRSILGVYDFTLAADPAYPDTNCETEARELVSHLREQDKPEGKRPSEKMREQVQEMRRAASRPI</sequence>
<keyword evidence="7" id="KW-1185">Reference proteome</keyword>
<evidence type="ECO:0000313" key="6">
    <source>
        <dbReference type="EMBL" id="TGY07127.1"/>
    </source>
</evidence>